<organism evidence="17 18">
    <name type="scientific">Desulfurobacterium indicum</name>
    <dbReference type="NCBI Taxonomy" id="1914305"/>
    <lineage>
        <taxon>Bacteria</taxon>
        <taxon>Pseudomonadati</taxon>
        <taxon>Aquificota</taxon>
        <taxon>Aquificia</taxon>
        <taxon>Desulfurobacteriales</taxon>
        <taxon>Desulfurobacteriaceae</taxon>
        <taxon>Desulfurobacterium</taxon>
    </lineage>
</organism>
<feature type="binding site" evidence="13">
    <location>
        <position position="165"/>
    </location>
    <ligand>
        <name>[4Fe-4S] cluster</name>
        <dbReference type="ChEBI" id="CHEBI:49883"/>
        <label>2</label>
        <note>4Fe-4S-S-AdoMet</note>
    </ligand>
</feature>
<comment type="subcellular location">
    <subcellularLocation>
        <location evidence="13">Cytoplasm</location>
    </subcellularLocation>
</comment>
<protein>
    <recommendedName>
        <fullName evidence="10 13">tRNA-2-methylthio-N(6)-dimethylallyladenosine synthase</fullName>
        <ecNumber evidence="9 13">2.8.4.3</ecNumber>
    </recommendedName>
    <alternativeName>
        <fullName evidence="12 13">(Dimethylallyl)adenosine tRNA methylthiotransferase MiaB</fullName>
    </alternativeName>
    <alternativeName>
        <fullName evidence="11 13">tRNA-i(6)A37 methylthiotransferase</fullName>
    </alternativeName>
</protein>
<dbReference type="CDD" id="cd01335">
    <property type="entry name" value="Radical_SAM"/>
    <property type="match status" value="1"/>
</dbReference>
<dbReference type="PANTHER" id="PTHR43020:SF2">
    <property type="entry name" value="MITOCHONDRIAL TRNA METHYLTHIOTRANSFERASE CDK5RAP1"/>
    <property type="match status" value="1"/>
</dbReference>
<feature type="domain" description="Radical SAM core" evidence="16">
    <location>
        <begin position="144"/>
        <end position="371"/>
    </location>
</feature>
<dbReference type="OrthoDB" id="9805215at2"/>
<comment type="subunit">
    <text evidence="13">Monomer.</text>
</comment>
<dbReference type="SMART" id="SM00729">
    <property type="entry name" value="Elp3"/>
    <property type="match status" value="1"/>
</dbReference>
<name>A0A1R1MP14_9BACT</name>
<proteinExistence type="inferred from homology"/>
<dbReference type="SUPFAM" id="SSF102114">
    <property type="entry name" value="Radical SAM enzymes"/>
    <property type="match status" value="1"/>
</dbReference>
<feature type="binding site" evidence="13">
    <location>
        <position position="83"/>
    </location>
    <ligand>
        <name>[4Fe-4S] cluster</name>
        <dbReference type="ChEBI" id="CHEBI:49883"/>
        <label>1</label>
    </ligand>
</feature>
<evidence type="ECO:0000256" key="3">
    <source>
        <dbReference type="ARBA" id="ARBA00022490"/>
    </source>
</evidence>
<dbReference type="InterPro" id="IPR002792">
    <property type="entry name" value="TRAM_dom"/>
</dbReference>
<dbReference type="FunFam" id="3.40.50.12160:FF:000003">
    <property type="entry name" value="CDK5 regulatory subunit-associated protein 1"/>
    <property type="match status" value="1"/>
</dbReference>
<dbReference type="EC" id="2.8.4.3" evidence="9 13"/>
<dbReference type="Gene3D" id="3.40.50.12160">
    <property type="entry name" value="Methylthiotransferase, N-terminal domain"/>
    <property type="match status" value="1"/>
</dbReference>
<dbReference type="EMBL" id="MOEN01000001">
    <property type="protein sequence ID" value="OMH41434.1"/>
    <property type="molecule type" value="Genomic_DNA"/>
</dbReference>
<dbReference type="SFLD" id="SFLDG01082">
    <property type="entry name" value="B12-binding_domain_containing"/>
    <property type="match status" value="1"/>
</dbReference>
<evidence type="ECO:0000259" key="14">
    <source>
        <dbReference type="PROSITE" id="PS50926"/>
    </source>
</evidence>
<comment type="catalytic activity">
    <reaction evidence="13">
        <text>N(6)-dimethylallyladenosine(37) in tRNA + (sulfur carrier)-SH + AH2 + 2 S-adenosyl-L-methionine = 2-methylsulfanyl-N(6)-dimethylallyladenosine(37) in tRNA + (sulfur carrier)-H + 5'-deoxyadenosine + L-methionine + A + S-adenosyl-L-homocysteine + 2 H(+)</text>
        <dbReference type="Rhea" id="RHEA:37067"/>
        <dbReference type="Rhea" id="RHEA-COMP:10375"/>
        <dbReference type="Rhea" id="RHEA-COMP:10376"/>
        <dbReference type="Rhea" id="RHEA-COMP:14737"/>
        <dbReference type="Rhea" id="RHEA-COMP:14739"/>
        <dbReference type="ChEBI" id="CHEBI:13193"/>
        <dbReference type="ChEBI" id="CHEBI:15378"/>
        <dbReference type="ChEBI" id="CHEBI:17319"/>
        <dbReference type="ChEBI" id="CHEBI:17499"/>
        <dbReference type="ChEBI" id="CHEBI:29917"/>
        <dbReference type="ChEBI" id="CHEBI:57844"/>
        <dbReference type="ChEBI" id="CHEBI:57856"/>
        <dbReference type="ChEBI" id="CHEBI:59789"/>
        <dbReference type="ChEBI" id="CHEBI:64428"/>
        <dbReference type="ChEBI" id="CHEBI:74415"/>
        <dbReference type="ChEBI" id="CHEBI:74417"/>
        <dbReference type="EC" id="2.8.4.3"/>
    </reaction>
</comment>
<dbReference type="GO" id="GO:0046872">
    <property type="term" value="F:metal ion binding"/>
    <property type="evidence" value="ECO:0007669"/>
    <property type="project" value="UniProtKB-KW"/>
</dbReference>
<keyword evidence="6 13" id="KW-0479">Metal-binding</keyword>
<comment type="similarity">
    <text evidence="13">Belongs to the methylthiotransferase family. MiaB subfamily.</text>
</comment>
<comment type="cofactor">
    <cofactor evidence="13">
        <name>[4Fe-4S] cluster</name>
        <dbReference type="ChEBI" id="CHEBI:49883"/>
    </cofactor>
    <text evidence="13">Binds 2 [4Fe-4S] clusters. One cluster is coordinated with 3 cysteines and an exchangeable S-adenosyl-L-methionine.</text>
</comment>
<sequence>MKGRRFFVKTFGCQMNVNDSEKMAGILVSAGYKKTDNLKEADIVIVNTCSVRAKPDNKAYSFIGELKRLKKEKPELVVAVTGCVPQRDWKFILERYPHVDVILGTFNFYRILDFLESSSKPSVEILDTFLENEGEIIPSIEPLLTNPFVAYVTVQRGCNRFCTYCIVPYVRGRERSVPPENVVDEVKRLAEEDVKEVHLLGQNVDFYNYNGIRLPDLLYMVSQVEGIERVRFTTSHPAGFDISIIKAIKEIPKVCEYVHLPPQSGSNRILERMNRGYTREEYIEKVMMLKEKVPDVALSGDFIVGFPGETAEDFEQTLSLVETCVFDQAFVFEYSPRPLTKAFSFKDDVPKNEKNRRLMELNNLLKKQAEEKNLSLLGSVQEILVEGLSPSNSEKMIGRTRNNKIVIIDRNDSLKGKLANVKIEEITPFYMKGKVIKQLAGVER</sequence>
<evidence type="ECO:0000256" key="13">
    <source>
        <dbReference type="HAMAP-Rule" id="MF_01864"/>
    </source>
</evidence>
<keyword evidence="5 13" id="KW-0949">S-adenosyl-L-methionine</keyword>
<keyword evidence="3 13" id="KW-0963">Cytoplasm</keyword>
<dbReference type="InterPro" id="IPR013848">
    <property type="entry name" value="Methylthiotransferase_N"/>
</dbReference>
<gene>
    <name evidence="13" type="primary">miaB</name>
    <name evidence="17" type="ORF">BLW93_00575</name>
</gene>
<dbReference type="GO" id="GO:0005829">
    <property type="term" value="C:cytosol"/>
    <property type="evidence" value="ECO:0007669"/>
    <property type="project" value="TreeGrafter"/>
</dbReference>
<evidence type="ECO:0000256" key="7">
    <source>
        <dbReference type="ARBA" id="ARBA00023004"/>
    </source>
</evidence>
<evidence type="ECO:0000313" key="17">
    <source>
        <dbReference type="EMBL" id="OMH41434.1"/>
    </source>
</evidence>
<evidence type="ECO:0000256" key="4">
    <source>
        <dbReference type="ARBA" id="ARBA00022679"/>
    </source>
</evidence>
<dbReference type="InterPro" id="IPR020612">
    <property type="entry name" value="Methylthiotransferase_CS"/>
</dbReference>
<dbReference type="InterPro" id="IPR058240">
    <property type="entry name" value="rSAM_sf"/>
</dbReference>
<dbReference type="Pfam" id="PF00919">
    <property type="entry name" value="UPF0004"/>
    <property type="match status" value="1"/>
</dbReference>
<dbReference type="NCBIfam" id="TIGR00089">
    <property type="entry name" value="MiaB/RimO family radical SAM methylthiotransferase"/>
    <property type="match status" value="1"/>
</dbReference>
<evidence type="ECO:0000256" key="2">
    <source>
        <dbReference type="ARBA" id="ARBA00022485"/>
    </source>
</evidence>
<dbReference type="SFLD" id="SFLDG01061">
    <property type="entry name" value="methylthiotransferase"/>
    <property type="match status" value="1"/>
</dbReference>
<feature type="binding site" evidence="13">
    <location>
        <position position="49"/>
    </location>
    <ligand>
        <name>[4Fe-4S] cluster</name>
        <dbReference type="ChEBI" id="CHEBI:49883"/>
        <label>1</label>
    </ligand>
</feature>
<dbReference type="SFLD" id="SFLDS00029">
    <property type="entry name" value="Radical_SAM"/>
    <property type="match status" value="1"/>
</dbReference>
<dbReference type="PROSITE" id="PS51449">
    <property type="entry name" value="MTTASE_N"/>
    <property type="match status" value="1"/>
</dbReference>
<dbReference type="InterPro" id="IPR006638">
    <property type="entry name" value="Elp3/MiaA/NifB-like_rSAM"/>
</dbReference>
<dbReference type="PROSITE" id="PS51918">
    <property type="entry name" value="RADICAL_SAM"/>
    <property type="match status" value="1"/>
</dbReference>
<dbReference type="GO" id="GO:0035597">
    <property type="term" value="F:tRNA-2-methylthio-N(6)-dimethylallyladenosine(37) synthase activity"/>
    <property type="evidence" value="ECO:0007669"/>
    <property type="project" value="UniProtKB-EC"/>
</dbReference>
<keyword evidence="4 13" id="KW-0808">Transferase</keyword>
<dbReference type="Proteomes" id="UP000187408">
    <property type="component" value="Unassembled WGS sequence"/>
</dbReference>
<feature type="binding site" evidence="13">
    <location>
        <position position="158"/>
    </location>
    <ligand>
        <name>[4Fe-4S] cluster</name>
        <dbReference type="ChEBI" id="CHEBI:49883"/>
        <label>2</label>
        <note>4Fe-4S-S-AdoMet</note>
    </ligand>
</feature>
<feature type="domain" description="TRAM" evidence="14">
    <location>
        <begin position="374"/>
        <end position="437"/>
    </location>
</feature>
<dbReference type="HAMAP" id="MF_01864">
    <property type="entry name" value="tRNA_metthiotr_MiaB"/>
    <property type="match status" value="1"/>
</dbReference>
<evidence type="ECO:0000256" key="8">
    <source>
        <dbReference type="ARBA" id="ARBA00023014"/>
    </source>
</evidence>
<keyword evidence="7 13" id="KW-0408">Iron</keyword>
<comment type="function">
    <text evidence="1 13">Catalyzes the methylthiolation of N6-(dimethylallyl)adenosine (i(6)A), leading to the formation of 2-methylthio-N6-(dimethylallyl)adenosine (ms(2)i(6)A) at position 37 in tRNAs that read codons beginning with uridine.</text>
</comment>
<dbReference type="PANTHER" id="PTHR43020">
    <property type="entry name" value="CDK5 REGULATORY SUBUNIT-ASSOCIATED PROTEIN 1"/>
    <property type="match status" value="1"/>
</dbReference>
<keyword evidence="13" id="KW-0819">tRNA processing</keyword>
<accession>A0A1R1MP14</accession>
<feature type="domain" description="MTTase N-terminal" evidence="15">
    <location>
        <begin position="4"/>
        <end position="120"/>
    </location>
</feature>
<keyword evidence="8 13" id="KW-0411">Iron-sulfur</keyword>
<dbReference type="InterPro" id="IPR006463">
    <property type="entry name" value="MiaB_methiolase"/>
</dbReference>
<dbReference type="PROSITE" id="PS01278">
    <property type="entry name" value="MTTASE_RADICAL"/>
    <property type="match status" value="1"/>
</dbReference>
<dbReference type="Pfam" id="PF04055">
    <property type="entry name" value="Radical_SAM"/>
    <property type="match status" value="1"/>
</dbReference>
<dbReference type="InterPro" id="IPR038135">
    <property type="entry name" value="Methylthiotransferase_N_sf"/>
</dbReference>
<dbReference type="InterPro" id="IPR023404">
    <property type="entry name" value="rSAM_horseshoe"/>
</dbReference>
<feature type="binding site" evidence="13">
    <location>
        <position position="13"/>
    </location>
    <ligand>
        <name>[4Fe-4S] cluster</name>
        <dbReference type="ChEBI" id="CHEBI:49883"/>
        <label>1</label>
    </ligand>
</feature>
<evidence type="ECO:0000256" key="1">
    <source>
        <dbReference type="ARBA" id="ARBA00003234"/>
    </source>
</evidence>
<evidence type="ECO:0000259" key="16">
    <source>
        <dbReference type="PROSITE" id="PS51918"/>
    </source>
</evidence>
<evidence type="ECO:0000256" key="6">
    <source>
        <dbReference type="ARBA" id="ARBA00022723"/>
    </source>
</evidence>
<evidence type="ECO:0000256" key="11">
    <source>
        <dbReference type="ARBA" id="ARBA00080698"/>
    </source>
</evidence>
<keyword evidence="2 13" id="KW-0004">4Fe-4S</keyword>
<dbReference type="AlphaFoldDB" id="A0A1R1MP14"/>
<reference evidence="17 18" key="1">
    <citation type="submission" date="2016-10" db="EMBL/GenBank/DDBJ databases">
        <title>Genome sequence of a sulfur-reducing bacterium Desulfurobacterium indicum K6013.</title>
        <authorList>
            <person name="Cao J."/>
            <person name="Shao Z."/>
            <person name="Alain K."/>
            <person name="Jebbar M."/>
        </authorList>
    </citation>
    <scope>NUCLEOTIDE SEQUENCE [LARGE SCALE GENOMIC DNA]</scope>
    <source>
        <strain evidence="17 18">K6013</strain>
    </source>
</reference>
<dbReference type="Gene3D" id="3.80.30.20">
    <property type="entry name" value="tm_1862 like domain"/>
    <property type="match status" value="1"/>
</dbReference>
<feature type="binding site" evidence="13">
    <location>
        <position position="162"/>
    </location>
    <ligand>
        <name>[4Fe-4S] cluster</name>
        <dbReference type="ChEBI" id="CHEBI:49883"/>
        <label>2</label>
        <note>4Fe-4S-S-AdoMet</note>
    </ligand>
</feature>
<dbReference type="InterPro" id="IPR005839">
    <property type="entry name" value="Methylthiotransferase"/>
</dbReference>
<dbReference type="PROSITE" id="PS50926">
    <property type="entry name" value="TRAM"/>
    <property type="match status" value="1"/>
</dbReference>
<dbReference type="NCBIfam" id="TIGR01574">
    <property type="entry name" value="miaB-methiolase"/>
    <property type="match status" value="1"/>
</dbReference>
<dbReference type="Pfam" id="PF01938">
    <property type="entry name" value="TRAM"/>
    <property type="match status" value="1"/>
</dbReference>
<evidence type="ECO:0000313" key="18">
    <source>
        <dbReference type="Proteomes" id="UP000187408"/>
    </source>
</evidence>
<keyword evidence="18" id="KW-1185">Reference proteome</keyword>
<evidence type="ECO:0000256" key="12">
    <source>
        <dbReference type="ARBA" id="ARBA00081141"/>
    </source>
</evidence>
<evidence type="ECO:0000259" key="15">
    <source>
        <dbReference type="PROSITE" id="PS51449"/>
    </source>
</evidence>
<evidence type="ECO:0000256" key="9">
    <source>
        <dbReference type="ARBA" id="ARBA00033765"/>
    </source>
</evidence>
<dbReference type="GO" id="GO:0051539">
    <property type="term" value="F:4 iron, 4 sulfur cluster binding"/>
    <property type="evidence" value="ECO:0007669"/>
    <property type="project" value="UniProtKB-UniRule"/>
</dbReference>
<dbReference type="SFLD" id="SFLDF00273">
    <property type="entry name" value="(dimethylallyl)adenosine_tRNA"/>
    <property type="match status" value="1"/>
</dbReference>
<comment type="caution">
    <text evidence="17">The sequence shown here is derived from an EMBL/GenBank/DDBJ whole genome shotgun (WGS) entry which is preliminary data.</text>
</comment>
<dbReference type="FunFam" id="3.80.30.20:FF:000001">
    <property type="entry name" value="tRNA-2-methylthio-N(6)-dimethylallyladenosine synthase 2"/>
    <property type="match status" value="1"/>
</dbReference>
<dbReference type="InterPro" id="IPR007197">
    <property type="entry name" value="rSAM"/>
</dbReference>
<evidence type="ECO:0000256" key="10">
    <source>
        <dbReference type="ARBA" id="ARBA00068570"/>
    </source>
</evidence>
<dbReference type="STRING" id="1914305.BLW93_00575"/>
<evidence type="ECO:0000256" key="5">
    <source>
        <dbReference type="ARBA" id="ARBA00022691"/>
    </source>
</evidence>